<dbReference type="InterPro" id="IPR015928">
    <property type="entry name" value="Aconitase/3IPM_dehydase_swvl"/>
</dbReference>
<organism evidence="14">
    <name type="scientific">hydrothermal vent metagenome</name>
    <dbReference type="NCBI Taxonomy" id="652676"/>
    <lineage>
        <taxon>unclassified sequences</taxon>
        <taxon>metagenomes</taxon>
        <taxon>ecological metagenomes</taxon>
    </lineage>
</organism>
<dbReference type="InterPro" id="IPR004431">
    <property type="entry name" value="3-IsopropMal_deHydase_ssu"/>
</dbReference>
<evidence type="ECO:0000256" key="7">
    <source>
        <dbReference type="ARBA" id="ARBA00022430"/>
    </source>
</evidence>
<dbReference type="NCBIfam" id="TIGR00171">
    <property type="entry name" value="leuD"/>
    <property type="match status" value="1"/>
</dbReference>
<keyword evidence="7" id="KW-0432">Leucine biosynthesis</keyword>
<keyword evidence="10" id="KW-0100">Branched-chain amino acid biosynthesis</keyword>
<dbReference type="InterPro" id="IPR050075">
    <property type="entry name" value="LeuD"/>
</dbReference>
<dbReference type="HAMAP" id="MF_01031">
    <property type="entry name" value="LeuD_type1"/>
    <property type="match status" value="1"/>
</dbReference>
<reference evidence="14" key="1">
    <citation type="submission" date="2015-10" db="EMBL/GenBank/DDBJ databases">
        <authorList>
            <person name="Gilbert D.G."/>
        </authorList>
    </citation>
    <scope>NUCLEOTIDE SEQUENCE</scope>
</reference>
<evidence type="ECO:0000256" key="9">
    <source>
        <dbReference type="ARBA" id="ARBA00023239"/>
    </source>
</evidence>
<dbReference type="NCBIfam" id="NF002458">
    <property type="entry name" value="PRK01641.1"/>
    <property type="match status" value="1"/>
</dbReference>
<dbReference type="Gene3D" id="3.20.19.10">
    <property type="entry name" value="Aconitase, domain 4"/>
    <property type="match status" value="1"/>
</dbReference>
<evidence type="ECO:0000259" key="13">
    <source>
        <dbReference type="Pfam" id="PF00694"/>
    </source>
</evidence>
<gene>
    <name evidence="14" type="ORF">MGWOODY_Clf1091</name>
</gene>
<dbReference type="EC" id="4.2.1.33" evidence="6"/>
<dbReference type="PANTHER" id="PTHR43345">
    <property type="entry name" value="3-ISOPROPYLMALATE DEHYDRATASE SMALL SUBUNIT 2-RELATED-RELATED"/>
    <property type="match status" value="1"/>
</dbReference>
<comment type="similarity">
    <text evidence="4">Belongs to the LeuD family. LeuD type 1 subfamily.</text>
</comment>
<dbReference type="GO" id="GO:0009098">
    <property type="term" value="P:L-leucine biosynthetic process"/>
    <property type="evidence" value="ECO:0007669"/>
    <property type="project" value="UniProtKB-UniPathway"/>
</dbReference>
<evidence type="ECO:0000256" key="8">
    <source>
        <dbReference type="ARBA" id="ARBA00022605"/>
    </source>
</evidence>
<evidence type="ECO:0000313" key="14">
    <source>
        <dbReference type="EMBL" id="CUV01843.1"/>
    </source>
</evidence>
<dbReference type="UniPathway" id="UPA00048">
    <property type="reaction ID" value="UER00071"/>
</dbReference>
<evidence type="ECO:0000256" key="1">
    <source>
        <dbReference type="ARBA" id="ARBA00000491"/>
    </source>
</evidence>
<protein>
    <recommendedName>
        <fullName evidence="6">3-isopropylmalate dehydratase</fullName>
        <ecNumber evidence="6">4.2.1.33</ecNumber>
    </recommendedName>
    <alternativeName>
        <fullName evidence="11">Alpha-IPM isomerase</fullName>
    </alternativeName>
    <alternativeName>
        <fullName evidence="12">Isopropylmalate isomerase</fullName>
    </alternativeName>
</protein>
<dbReference type="AlphaFoldDB" id="A0A170Q9L4"/>
<comment type="subunit">
    <text evidence="5">Heterodimer of LeuC and LeuD.</text>
</comment>
<evidence type="ECO:0000256" key="4">
    <source>
        <dbReference type="ARBA" id="ARBA00009845"/>
    </source>
</evidence>
<evidence type="ECO:0000256" key="5">
    <source>
        <dbReference type="ARBA" id="ARBA00011271"/>
    </source>
</evidence>
<name>A0A170Q9L4_9ZZZZ</name>
<evidence type="ECO:0000256" key="12">
    <source>
        <dbReference type="ARBA" id="ARBA00033368"/>
    </source>
</evidence>
<dbReference type="GO" id="GO:0003861">
    <property type="term" value="F:3-isopropylmalate dehydratase activity"/>
    <property type="evidence" value="ECO:0007669"/>
    <property type="project" value="UniProtKB-EC"/>
</dbReference>
<keyword evidence="8" id="KW-0028">Amino-acid biosynthesis</keyword>
<evidence type="ECO:0000256" key="2">
    <source>
        <dbReference type="ARBA" id="ARBA00002695"/>
    </source>
</evidence>
<evidence type="ECO:0000256" key="3">
    <source>
        <dbReference type="ARBA" id="ARBA00004729"/>
    </source>
</evidence>
<keyword evidence="9 14" id="KW-0456">Lyase</keyword>
<dbReference type="InterPro" id="IPR033940">
    <property type="entry name" value="IPMI_Swivel"/>
</dbReference>
<evidence type="ECO:0000256" key="6">
    <source>
        <dbReference type="ARBA" id="ARBA00011998"/>
    </source>
</evidence>
<dbReference type="PANTHER" id="PTHR43345:SF5">
    <property type="entry name" value="3-ISOPROPYLMALATE DEHYDRATASE SMALL SUBUNIT"/>
    <property type="match status" value="1"/>
</dbReference>
<dbReference type="SUPFAM" id="SSF52016">
    <property type="entry name" value="LeuD/IlvD-like"/>
    <property type="match status" value="1"/>
</dbReference>
<sequence>MDAFTKLTGVVAPIDRINIDTDQIIPALHLKSIERKGFEDALFSSWRYNDDGSENPDFVLNKAPYRNANLLVAGPNFGCGSSREHAPWALRDYGIKCIISTSFADIFYNNCFKNGVLPLVLPSEQVREIMDKAESEPGIELNVDLVSQRVWDESEEISISFDIDAARKDALVNGLDDIGLTLRMEKDIGDYESKHGFKAIS</sequence>
<dbReference type="InterPro" id="IPR000573">
    <property type="entry name" value="AconitaseA/IPMdHydase_ssu_swvl"/>
</dbReference>
<feature type="domain" description="Aconitase A/isopropylmalate dehydratase small subunit swivel" evidence="13">
    <location>
        <begin position="1"/>
        <end position="123"/>
    </location>
</feature>
<dbReference type="EMBL" id="FAXA01000146">
    <property type="protein sequence ID" value="CUV01843.1"/>
    <property type="molecule type" value="Genomic_DNA"/>
</dbReference>
<accession>A0A170Q9L4</accession>
<comment type="catalytic activity">
    <reaction evidence="1">
        <text>(2R,3S)-3-isopropylmalate = (2S)-2-isopropylmalate</text>
        <dbReference type="Rhea" id="RHEA:32287"/>
        <dbReference type="ChEBI" id="CHEBI:1178"/>
        <dbReference type="ChEBI" id="CHEBI:35121"/>
        <dbReference type="EC" id="4.2.1.33"/>
    </reaction>
</comment>
<dbReference type="FunFam" id="3.20.19.10:FF:000003">
    <property type="entry name" value="3-isopropylmalate dehydratase small subunit"/>
    <property type="match status" value="1"/>
</dbReference>
<dbReference type="Pfam" id="PF00694">
    <property type="entry name" value="Aconitase_C"/>
    <property type="match status" value="1"/>
</dbReference>
<comment type="pathway">
    <text evidence="3">Amino-acid biosynthesis; L-leucine biosynthesis; L-leucine from 3-methyl-2-oxobutanoate: step 2/4.</text>
</comment>
<evidence type="ECO:0000256" key="11">
    <source>
        <dbReference type="ARBA" id="ARBA00031631"/>
    </source>
</evidence>
<evidence type="ECO:0000256" key="10">
    <source>
        <dbReference type="ARBA" id="ARBA00023304"/>
    </source>
</evidence>
<dbReference type="GO" id="GO:0009316">
    <property type="term" value="C:3-isopropylmalate dehydratase complex"/>
    <property type="evidence" value="ECO:0007669"/>
    <property type="project" value="InterPro"/>
</dbReference>
<proteinExistence type="inferred from homology"/>
<dbReference type="CDD" id="cd01577">
    <property type="entry name" value="IPMI_Swivel"/>
    <property type="match status" value="1"/>
</dbReference>
<comment type="function">
    <text evidence="2">Catalyzes the isomerization between 2-isopropylmalate and 3-isopropylmalate, via the formation of 2-isopropylmaleate.</text>
</comment>